<organism evidence="4 6">
    <name type="scientific">Orrella dioscoreae</name>
    <dbReference type="NCBI Taxonomy" id="1851544"/>
    <lineage>
        <taxon>Bacteria</taxon>
        <taxon>Pseudomonadati</taxon>
        <taxon>Pseudomonadota</taxon>
        <taxon>Betaproteobacteria</taxon>
        <taxon>Burkholderiales</taxon>
        <taxon>Alcaligenaceae</taxon>
        <taxon>Orrella</taxon>
    </lineage>
</organism>
<dbReference type="EMBL" id="LT907988">
    <property type="protein sequence ID" value="SOE51879.1"/>
    <property type="molecule type" value="Genomic_DNA"/>
</dbReference>
<evidence type="ECO:0000256" key="2">
    <source>
        <dbReference type="SAM" id="SignalP"/>
    </source>
</evidence>
<evidence type="ECO:0000259" key="3">
    <source>
        <dbReference type="PROSITE" id="PS50206"/>
    </source>
</evidence>
<keyword evidence="2" id="KW-0732">Signal</keyword>
<reference evidence="4 6" key="1">
    <citation type="submission" date="2016-06" db="EMBL/GenBank/DDBJ databases">
        <authorList>
            <person name="Kjaerup R.B."/>
            <person name="Dalgaard T.S."/>
            <person name="Juul-Madsen H.R."/>
        </authorList>
    </citation>
    <scope>NUCLEOTIDE SEQUENCE [LARGE SCALE GENOMIC DNA]</scope>
    <source>
        <strain evidence="4">Orrdi1</strain>
    </source>
</reference>
<proteinExistence type="predicted"/>
<dbReference type="PANTHER" id="PTHR43855:SF1">
    <property type="entry name" value="THIOSULFATE SULFURTRANSFERASE"/>
    <property type="match status" value="1"/>
</dbReference>
<dbReference type="InterPro" id="IPR036873">
    <property type="entry name" value="Rhodanese-like_dom_sf"/>
</dbReference>
<evidence type="ECO:0000313" key="6">
    <source>
        <dbReference type="Proteomes" id="UP000078558"/>
    </source>
</evidence>
<keyword evidence="6" id="KW-1185">Reference proteome</keyword>
<dbReference type="PANTHER" id="PTHR43855">
    <property type="entry name" value="THIOSULFATE SULFURTRANSFERASE"/>
    <property type="match status" value="1"/>
</dbReference>
<dbReference type="InterPro" id="IPR001307">
    <property type="entry name" value="Thiosulphate_STrfase_CS"/>
</dbReference>
<feature type="domain" description="Rhodanese" evidence="3">
    <location>
        <begin position="42"/>
        <end position="149"/>
    </location>
</feature>
<dbReference type="OrthoDB" id="9781034at2"/>
<feature type="domain" description="Rhodanese" evidence="3">
    <location>
        <begin position="176"/>
        <end position="280"/>
    </location>
</feature>
<feature type="signal peptide" evidence="2">
    <location>
        <begin position="1"/>
        <end position="26"/>
    </location>
</feature>
<dbReference type="PROSITE" id="PS50206">
    <property type="entry name" value="RHODANESE_3"/>
    <property type="match status" value="3"/>
</dbReference>
<dbReference type="Gene3D" id="3.40.250.10">
    <property type="entry name" value="Rhodanese-like domain"/>
    <property type="match status" value="3"/>
</dbReference>
<reference evidence="5 6" key="2">
    <citation type="submission" date="2017-08" db="EMBL/GenBank/DDBJ databases">
        <authorList>
            <person name="de Groot N.N."/>
        </authorList>
    </citation>
    <scope>NUCLEOTIDE SEQUENCE [LARGE SCALE GENOMIC DNA]</scope>
    <source>
        <strain evidence="5">Orrdi1</strain>
    </source>
</reference>
<keyword evidence="4" id="KW-0808">Transferase</keyword>
<dbReference type="CDD" id="cd01448">
    <property type="entry name" value="TST_Repeat_1"/>
    <property type="match status" value="1"/>
</dbReference>
<keyword evidence="1" id="KW-0677">Repeat</keyword>
<evidence type="ECO:0000313" key="5">
    <source>
        <dbReference type="EMBL" id="SOE51879.1"/>
    </source>
</evidence>
<dbReference type="STRING" id="1851544.ODI_01511"/>
<dbReference type="InterPro" id="IPR051126">
    <property type="entry name" value="Thiosulfate_sulfurtransferase"/>
</dbReference>
<accession>A0A1C3K358</accession>
<dbReference type="PROSITE" id="PS00380">
    <property type="entry name" value="RHODANESE_1"/>
    <property type="match status" value="1"/>
</dbReference>
<sequence>MHPPLLRSLAAIGVLTLAAVAAPASAAPGIILSPSEFQSLSQKGGVKVLDVRSKAEYDRGHLPGAIHLPWQALNVSERDGIRNEYADDADIEKALRAAGISYDDTLLIYGATTLAGRAFVVLEYAGFEKLHVLDGGASQWKGKLTTTAAAVKPSDFKLDRKRENRVEQDYVAGQIDAAGTVILDGRQAAASEDGVIPSAKFVPTPLYVDAKTSALRPREEVLAELAAQGITPDKEVISYCGSGANASNSYLFLKELGFDNVKFYDKSWDEWSRGNRQQAISHANFSFAGDALSAPGSLGPRFLDETQVKALQKDGKAIVVDVRPPDDFVVGRIPDSVNVYWNDTLDAERNLKSAEDLKALFARQGVTPDKHVVIFARGGLQLSQAYTVLKLLGYEKVDVFAGKWEGWVNPAYGPVKS</sequence>
<dbReference type="SMART" id="SM00450">
    <property type="entry name" value="RHOD"/>
    <property type="match status" value="3"/>
</dbReference>
<dbReference type="SUPFAM" id="SSF52821">
    <property type="entry name" value="Rhodanese/Cell cycle control phosphatase"/>
    <property type="match status" value="3"/>
</dbReference>
<feature type="domain" description="Rhodanese" evidence="3">
    <location>
        <begin position="313"/>
        <end position="416"/>
    </location>
</feature>
<feature type="chain" id="PRO_5015062599" evidence="2">
    <location>
        <begin position="27"/>
        <end position="417"/>
    </location>
</feature>
<dbReference type="InterPro" id="IPR001763">
    <property type="entry name" value="Rhodanese-like_dom"/>
</dbReference>
<dbReference type="GO" id="GO:0004792">
    <property type="term" value="F:thiosulfate-cyanide sulfurtransferase activity"/>
    <property type="evidence" value="ECO:0007669"/>
    <property type="project" value="UniProtKB-EC"/>
</dbReference>
<dbReference type="RefSeq" id="WP_067754619.1">
    <property type="nucleotide sequence ID" value="NZ_LT907988.1"/>
</dbReference>
<dbReference type="EC" id="2.8.1.1" evidence="4"/>
<gene>
    <name evidence="4" type="ORF">ODI_01511</name>
    <name evidence="5" type="ORF">ODI_R3754</name>
</gene>
<name>A0A1C3K358_9BURK</name>
<evidence type="ECO:0000313" key="4">
    <source>
        <dbReference type="EMBL" id="SBT25884.1"/>
    </source>
</evidence>
<protein>
    <submittedName>
        <fullName evidence="4">Thiosulfate sulfurtransferase, rhodanese</fullName>
        <ecNumber evidence="4">2.8.1.1</ecNumber>
    </submittedName>
</protein>
<dbReference type="AlphaFoldDB" id="A0A1C3K358"/>
<dbReference type="Proteomes" id="UP000078558">
    <property type="component" value="Chromosome I"/>
</dbReference>
<dbReference type="Pfam" id="PF00581">
    <property type="entry name" value="Rhodanese"/>
    <property type="match status" value="3"/>
</dbReference>
<evidence type="ECO:0000256" key="1">
    <source>
        <dbReference type="ARBA" id="ARBA00022737"/>
    </source>
</evidence>
<dbReference type="KEGG" id="odi:ODI_R3754"/>
<dbReference type="EMBL" id="FLRC01000022">
    <property type="protein sequence ID" value="SBT25884.1"/>
    <property type="molecule type" value="Genomic_DNA"/>
</dbReference>